<keyword evidence="7" id="KW-0007">Acetylation</keyword>
<evidence type="ECO:0000313" key="15">
    <source>
        <dbReference type="EMBL" id="TDH08907.1"/>
    </source>
</evidence>
<evidence type="ECO:0000256" key="8">
    <source>
        <dbReference type="ARBA" id="ARBA00023002"/>
    </source>
</evidence>
<dbReference type="PANTHER" id="PTHR43238">
    <property type="entry name" value="GDP-L-FUCOSE SYNTHASE"/>
    <property type="match status" value="1"/>
</dbReference>
<comment type="similarity">
    <text evidence="4">Belongs to the serpin family. Ov-serpin subfamily.</text>
</comment>
<evidence type="ECO:0000256" key="13">
    <source>
        <dbReference type="SAM" id="MobiDB-lite"/>
    </source>
</evidence>
<dbReference type="SMART" id="SM00093">
    <property type="entry name" value="SERPIN"/>
    <property type="match status" value="1"/>
</dbReference>
<evidence type="ECO:0000256" key="6">
    <source>
        <dbReference type="ARBA" id="ARBA00022857"/>
    </source>
</evidence>
<comment type="function">
    <text evidence="1">Catalyzes the two-step NADP-dependent conversion of GDP-4-dehydro-6-deoxy-D-mannose to GDP-fucose, involving an epimerase and a reductase reaction.</text>
</comment>
<dbReference type="Gene3D" id="3.30.497.10">
    <property type="entry name" value="Antithrombin, subunit I, domain 2"/>
    <property type="match status" value="1"/>
</dbReference>
<dbReference type="InterPro" id="IPR023795">
    <property type="entry name" value="Serpin_CS"/>
</dbReference>
<dbReference type="GO" id="GO:0042351">
    <property type="term" value="P:'de novo' GDP-L-fucose biosynthetic process"/>
    <property type="evidence" value="ECO:0007669"/>
    <property type="project" value="UniProtKB-UniPathway"/>
</dbReference>
<evidence type="ECO:0000256" key="3">
    <source>
        <dbReference type="ARBA" id="ARBA00005959"/>
    </source>
</evidence>
<protein>
    <recommendedName>
        <fullName evidence="11">Leukocyte elastase inhibitor</fullName>
        <ecNumber evidence="5">1.1.1.271</ecNumber>
    </recommendedName>
    <alternativeName>
        <fullName evidence="10">GDP-4-keto-6-deoxy-D-mannose-3,5-epimerase-4-reductase</fullName>
    </alternativeName>
    <alternativeName>
        <fullName evidence="12">Serpin B1</fullName>
    </alternativeName>
</protein>
<evidence type="ECO:0000256" key="11">
    <source>
        <dbReference type="ARBA" id="ARBA00073281"/>
    </source>
</evidence>
<dbReference type="STRING" id="8167.A0A484D2K0"/>
<evidence type="ECO:0000256" key="7">
    <source>
        <dbReference type="ARBA" id="ARBA00022990"/>
    </source>
</evidence>
<name>A0A484D2K0_PERFV</name>
<dbReference type="InterPro" id="IPR001509">
    <property type="entry name" value="Epimerase_deHydtase"/>
</dbReference>
<dbReference type="Pfam" id="PF01370">
    <property type="entry name" value="Epimerase"/>
    <property type="match status" value="1"/>
</dbReference>
<evidence type="ECO:0000256" key="10">
    <source>
        <dbReference type="ARBA" id="ARBA00032995"/>
    </source>
</evidence>
<feature type="compositionally biased region" description="Polar residues" evidence="13">
    <location>
        <begin position="1"/>
        <end position="11"/>
    </location>
</feature>
<dbReference type="InterPro" id="IPR028614">
    <property type="entry name" value="GDP_fucose/colitose_synth"/>
</dbReference>
<keyword evidence="16" id="KW-1185">Reference proteome</keyword>
<dbReference type="Pfam" id="PF00079">
    <property type="entry name" value="Serpin"/>
    <property type="match status" value="1"/>
</dbReference>
<dbReference type="UniPathway" id="UPA00128">
    <property type="reaction ID" value="UER00191"/>
</dbReference>
<keyword evidence="6" id="KW-0521">NADP</keyword>
<dbReference type="FunFam" id="3.30.497.10:FF:000001">
    <property type="entry name" value="Serine protease inhibitor"/>
    <property type="match status" value="1"/>
</dbReference>
<feature type="domain" description="Serpin" evidence="14">
    <location>
        <begin position="37"/>
        <end position="403"/>
    </location>
</feature>
<dbReference type="AlphaFoldDB" id="A0A484D2K0"/>
<dbReference type="FunFam" id="2.30.39.10:FF:000014">
    <property type="entry name" value="Serpin family B member 9"/>
    <property type="match status" value="1"/>
</dbReference>
<dbReference type="InterPro" id="IPR042185">
    <property type="entry name" value="Serpin_sf_2"/>
</dbReference>
<dbReference type="InterPro" id="IPR036291">
    <property type="entry name" value="NAD(P)-bd_dom_sf"/>
</dbReference>
<dbReference type="Proteomes" id="UP000295070">
    <property type="component" value="Chromosome 9"/>
</dbReference>
<comment type="pathway">
    <text evidence="2">Nucleotide-sugar biosynthesis; GDP-L-fucose biosynthesis via de novo pathway; GDP-L-fucose from GDP-alpha-D-mannose: step 2/2.</text>
</comment>
<dbReference type="SUPFAM" id="SSF51735">
    <property type="entry name" value="NAD(P)-binding Rossmann-fold domains"/>
    <property type="match status" value="1"/>
</dbReference>
<dbReference type="GO" id="GO:0050577">
    <property type="term" value="F:GDP-L-fucose synthase activity"/>
    <property type="evidence" value="ECO:0007669"/>
    <property type="project" value="UniProtKB-EC"/>
</dbReference>
<organism evidence="15 16">
    <name type="scientific">Perca flavescens</name>
    <name type="common">American yellow perch</name>
    <name type="synonym">Morone flavescens</name>
    <dbReference type="NCBI Taxonomy" id="8167"/>
    <lineage>
        <taxon>Eukaryota</taxon>
        <taxon>Metazoa</taxon>
        <taxon>Chordata</taxon>
        <taxon>Craniata</taxon>
        <taxon>Vertebrata</taxon>
        <taxon>Euteleostomi</taxon>
        <taxon>Actinopterygii</taxon>
        <taxon>Neopterygii</taxon>
        <taxon>Teleostei</taxon>
        <taxon>Neoteleostei</taxon>
        <taxon>Acanthomorphata</taxon>
        <taxon>Eupercaria</taxon>
        <taxon>Perciformes</taxon>
        <taxon>Percoidei</taxon>
        <taxon>Percidae</taxon>
        <taxon>Percinae</taxon>
        <taxon>Perca</taxon>
    </lineage>
</organism>
<evidence type="ECO:0000259" key="14">
    <source>
        <dbReference type="SMART" id="SM00093"/>
    </source>
</evidence>
<feature type="region of interest" description="Disordered" evidence="13">
    <location>
        <begin position="1"/>
        <end position="21"/>
    </location>
</feature>
<keyword evidence="8" id="KW-0560">Oxidoreductase</keyword>
<dbReference type="HAMAP" id="MF_00956">
    <property type="entry name" value="GDP_fucose_synth"/>
    <property type="match status" value="1"/>
</dbReference>
<dbReference type="EC" id="1.1.1.271" evidence="5"/>
<dbReference type="EMBL" id="SCKG01000009">
    <property type="protein sequence ID" value="TDH08907.1"/>
    <property type="molecule type" value="Genomic_DNA"/>
</dbReference>
<evidence type="ECO:0000256" key="2">
    <source>
        <dbReference type="ARBA" id="ARBA00004883"/>
    </source>
</evidence>
<dbReference type="CDD" id="cd05239">
    <property type="entry name" value="GDP_FS_SDR_e"/>
    <property type="match status" value="1"/>
</dbReference>
<dbReference type="InterPro" id="IPR023796">
    <property type="entry name" value="Serpin_dom"/>
</dbReference>
<dbReference type="Gene3D" id="3.40.50.720">
    <property type="entry name" value="NAD(P)-binding Rossmann-like Domain"/>
    <property type="match status" value="1"/>
</dbReference>
<dbReference type="Gene3D" id="3.90.25.10">
    <property type="entry name" value="UDP-galactose 4-epimerase, domain 1"/>
    <property type="match status" value="1"/>
</dbReference>
<evidence type="ECO:0000256" key="1">
    <source>
        <dbReference type="ARBA" id="ARBA00002870"/>
    </source>
</evidence>
<accession>A0A484D2K0</accession>
<dbReference type="InterPro" id="IPR036186">
    <property type="entry name" value="Serpin_sf"/>
</dbReference>
<dbReference type="PANTHER" id="PTHR43238:SF1">
    <property type="entry name" value="GDP-L-FUCOSE SYNTHASE"/>
    <property type="match status" value="1"/>
</dbReference>
<dbReference type="GO" id="GO:0016853">
    <property type="term" value="F:isomerase activity"/>
    <property type="evidence" value="ECO:0007669"/>
    <property type="project" value="UniProtKB-KW"/>
</dbReference>
<evidence type="ECO:0000256" key="5">
    <source>
        <dbReference type="ARBA" id="ARBA00012371"/>
    </source>
</evidence>
<comment type="caution">
    <text evidence="15">The sequence shown here is derived from an EMBL/GenBank/DDBJ whole genome shotgun (WGS) entry which is preliminary data.</text>
</comment>
<gene>
    <name evidence="15" type="ORF">EPR50_G00102700</name>
</gene>
<evidence type="ECO:0000256" key="12">
    <source>
        <dbReference type="ARBA" id="ARBA00079383"/>
    </source>
</evidence>
<comment type="similarity">
    <text evidence="3">Belongs to the NAD(P)-dependent epimerase/dehydratase family. Fucose synthase subfamily.</text>
</comment>
<dbReference type="InterPro" id="IPR042178">
    <property type="entry name" value="Serpin_sf_1"/>
</dbReference>
<evidence type="ECO:0000256" key="4">
    <source>
        <dbReference type="ARBA" id="ARBA00006426"/>
    </source>
</evidence>
<reference evidence="15 16" key="1">
    <citation type="submission" date="2019-01" db="EMBL/GenBank/DDBJ databases">
        <title>A chromosome-scale genome assembly of the yellow perch, Perca flavescens.</title>
        <authorList>
            <person name="Feron R."/>
            <person name="Morvezen R."/>
            <person name="Bestin A."/>
            <person name="Haffray P."/>
            <person name="Klopp C."/>
            <person name="Zahm M."/>
            <person name="Cabau C."/>
            <person name="Roques C."/>
            <person name="Donnadieu C."/>
            <person name="Bouchez O."/>
            <person name="Christie M."/>
            <person name="Larson W."/>
            <person name="Guiguen Y."/>
        </authorList>
    </citation>
    <scope>NUCLEOTIDE SEQUENCE [LARGE SCALE GENOMIC DNA]</scope>
    <source>
        <strain evidence="15">YP-PL-M2</strain>
        <tissue evidence="15">Blood</tissue>
    </source>
</reference>
<sequence length="747" mass="83632">MKSACEQSVPQSLRDHQENRTSSVMAAISSSNTGFALELLRTLSQANPTGNIFVSPLSISSALAMVYLGAEGDTAAQMAQALSFTSGEDVHTDFQTLNADINSPSASYILKLANRLYGETSANFLPQFLNATQKHYQADLKAVDFIGASEACRAEINSWVEQQTENKIKDLLKPGTVGPMTRLALVNAIYFKGNWMNRFDVANTKEMTFKVNQNEAKPVQMMYQMKKLPYNYIPELGLQILELPYVDEELSMFILLPEESVEGSDPLLKLETELTREKLDEWTNRDNMDVHSEVLVHLPKFKLEEDYELNDALSKLGMTDVFCGAKADLSGMNGERGLFLSTVAHKAFVEVNEEGTEAAAATAGMIAFCMLREEHFTADHPFLFFIRHNKTKSILFLVVTSNEQVTTNKLALGFRLRHPKIEMSCQVDHTPPLRVLVTGGSGLVGRAIQHVVKEEGGAKEGEEWIFLSSKDANLTNMEETRAVFEKYQPTHVIHLAAMVGGLFKNMKYNLDFWRNNVYINDNVLQAAHEVGAVKVVSCLSTCIFPDKTTYPIDETMIHNGPPHESNFGYAYAKRMIDVHNRAYFQQHGSCYTAVIPTNVFGPHDNFSIEDGHVLPGLIHKAYIAQKEGKPLVVWGSGTPRRQFIYSLDLARLFLWVLREYSEVDPIILSVGEEDEVSIKEAAEAVVQALDFKGEVVFDTSKADGQFKKTASNAKLHRYLPDFTFTPFKQALKETCDWFVANYDAARK</sequence>
<evidence type="ECO:0000313" key="16">
    <source>
        <dbReference type="Proteomes" id="UP000295070"/>
    </source>
</evidence>
<dbReference type="SUPFAM" id="SSF56574">
    <property type="entry name" value="Serpins"/>
    <property type="match status" value="1"/>
</dbReference>
<evidence type="ECO:0000256" key="9">
    <source>
        <dbReference type="ARBA" id="ARBA00023235"/>
    </source>
</evidence>
<dbReference type="Gene3D" id="2.30.39.10">
    <property type="entry name" value="Alpha-1-antitrypsin, domain 1"/>
    <property type="match status" value="1"/>
</dbReference>
<keyword evidence="9" id="KW-0413">Isomerase</keyword>
<dbReference type="PROSITE" id="PS00284">
    <property type="entry name" value="SERPIN"/>
    <property type="match status" value="1"/>
</dbReference>
<proteinExistence type="inferred from homology"/>